<evidence type="ECO:0000313" key="2">
    <source>
        <dbReference type="EMBL" id="CAL8122981.1"/>
    </source>
</evidence>
<dbReference type="EMBL" id="CAXLJM020000068">
    <property type="protein sequence ID" value="CAL8122981.1"/>
    <property type="molecule type" value="Genomic_DNA"/>
</dbReference>
<name>A0ABP1R8I5_9HEXA</name>
<evidence type="ECO:0000313" key="3">
    <source>
        <dbReference type="Proteomes" id="UP001642540"/>
    </source>
</evidence>
<keyword evidence="1" id="KW-0732">Signal</keyword>
<reference evidence="2 3" key="1">
    <citation type="submission" date="2024-08" db="EMBL/GenBank/DDBJ databases">
        <authorList>
            <person name="Cucini C."/>
            <person name="Frati F."/>
        </authorList>
    </citation>
    <scope>NUCLEOTIDE SEQUENCE [LARGE SCALE GENOMIC DNA]</scope>
</reference>
<proteinExistence type="predicted"/>
<organism evidence="2 3">
    <name type="scientific">Orchesella dallaii</name>
    <dbReference type="NCBI Taxonomy" id="48710"/>
    <lineage>
        <taxon>Eukaryota</taxon>
        <taxon>Metazoa</taxon>
        <taxon>Ecdysozoa</taxon>
        <taxon>Arthropoda</taxon>
        <taxon>Hexapoda</taxon>
        <taxon>Collembola</taxon>
        <taxon>Entomobryomorpha</taxon>
        <taxon>Entomobryoidea</taxon>
        <taxon>Orchesellidae</taxon>
        <taxon>Orchesellinae</taxon>
        <taxon>Orchesella</taxon>
    </lineage>
</organism>
<evidence type="ECO:0000256" key="1">
    <source>
        <dbReference type="SAM" id="SignalP"/>
    </source>
</evidence>
<feature type="chain" id="PRO_5047516157" evidence="1">
    <location>
        <begin position="25"/>
        <end position="516"/>
    </location>
</feature>
<dbReference type="Proteomes" id="UP001642540">
    <property type="component" value="Unassembled WGS sequence"/>
</dbReference>
<keyword evidence="3" id="KW-1185">Reference proteome</keyword>
<sequence length="516" mass="59415">MFKILNLIPILLVLDNTHKLTCYGQNTEYQDASLWPGITGRGISLMYSEAPTEWSELYPLLNSNGFFTIGKLCVRGTFILYESPMYEVKTPNAFKIISGDGKCTVISEATQSIQVVGSVGRIKQPSITFFEKPNFGSEAHPTIVNVACRFFRKMEDTLSAITIGSVPWTLQLRNGTRICLKPHFDPQEKYPICLIRDFRQLLGTPEPEEDDDEPEVEFVRASQGCRPGILEEVVYRLQDCHYWGEMDHTGRTKDLITRSDDVEGRTLSVEGLCGGNDEKSKSLFALYKAAITNDFEYPMFIGMHKLGKNAWKLDILDYTFSIVQDIVTEDLIPMGFLNKVREFFISKLANVWEKNTEEANFTLSEREYTSLIRLTKYCQRKPDWINEFRRAWGEIQVPEDLTSEIAEGFKHDPSRNIIVEFVWLAGHMVANLCHLDYAYRIPFWSLFLRAFRELYWNPVVPEWKIPQEATELIFGGIDHLMEYNKFAMFTTMVQKSIGLLEPLDFPEALLKKPKTE</sequence>
<feature type="signal peptide" evidence="1">
    <location>
        <begin position="1"/>
        <end position="24"/>
    </location>
</feature>
<comment type="caution">
    <text evidence="2">The sequence shown here is derived from an EMBL/GenBank/DDBJ whole genome shotgun (WGS) entry which is preliminary data.</text>
</comment>
<gene>
    <name evidence="2" type="ORF">ODALV1_LOCUS20042</name>
</gene>
<protein>
    <submittedName>
        <fullName evidence="2">Uncharacterized protein</fullName>
    </submittedName>
</protein>
<accession>A0ABP1R8I5</accession>